<sequence length="183" mass="21263">MGLFWIGSFLIKSSEGEEGDEWYVRVDKVLTPYVGQLFKDVEEAVTFYKAYGIACGFDVRRYTTKKWRDGSVKSKLLVCNREGFARSKKVGKTTVPEDVGESQVCRRTKIRRIGCRAKIRLYMRNGLLAIDRFHEGHNHELESGEDRQFQKLSRNLSKYHKDMIVNNSRVRHPNCLFVVVFCS</sequence>
<dbReference type="Proteomes" id="UP001443914">
    <property type="component" value="Unassembled WGS sequence"/>
</dbReference>
<dbReference type="EMBL" id="JBDFQZ010000004">
    <property type="protein sequence ID" value="KAK9733456.1"/>
    <property type="molecule type" value="Genomic_DNA"/>
</dbReference>
<gene>
    <name evidence="2" type="ORF">RND81_04G068700</name>
</gene>
<organism evidence="2 3">
    <name type="scientific">Saponaria officinalis</name>
    <name type="common">Common soapwort</name>
    <name type="synonym">Lychnis saponaria</name>
    <dbReference type="NCBI Taxonomy" id="3572"/>
    <lineage>
        <taxon>Eukaryota</taxon>
        <taxon>Viridiplantae</taxon>
        <taxon>Streptophyta</taxon>
        <taxon>Embryophyta</taxon>
        <taxon>Tracheophyta</taxon>
        <taxon>Spermatophyta</taxon>
        <taxon>Magnoliopsida</taxon>
        <taxon>eudicotyledons</taxon>
        <taxon>Gunneridae</taxon>
        <taxon>Pentapetalae</taxon>
        <taxon>Caryophyllales</taxon>
        <taxon>Caryophyllaceae</taxon>
        <taxon>Caryophylleae</taxon>
        <taxon>Saponaria</taxon>
    </lineage>
</organism>
<protein>
    <recommendedName>
        <fullName evidence="1">FAR1 domain-containing protein</fullName>
    </recommendedName>
</protein>
<reference evidence="2" key="1">
    <citation type="submission" date="2024-03" db="EMBL/GenBank/DDBJ databases">
        <title>WGS assembly of Saponaria officinalis var. Norfolk2.</title>
        <authorList>
            <person name="Jenkins J."/>
            <person name="Shu S."/>
            <person name="Grimwood J."/>
            <person name="Barry K."/>
            <person name="Goodstein D."/>
            <person name="Schmutz J."/>
            <person name="Leebens-Mack J."/>
            <person name="Osbourn A."/>
        </authorList>
    </citation>
    <scope>NUCLEOTIDE SEQUENCE [LARGE SCALE GENOMIC DNA]</scope>
    <source>
        <strain evidence="2">JIC</strain>
    </source>
</reference>
<dbReference type="InterPro" id="IPR004330">
    <property type="entry name" value="FAR1_DNA_bnd_dom"/>
</dbReference>
<evidence type="ECO:0000313" key="3">
    <source>
        <dbReference type="Proteomes" id="UP001443914"/>
    </source>
</evidence>
<evidence type="ECO:0000259" key="1">
    <source>
        <dbReference type="Pfam" id="PF03101"/>
    </source>
</evidence>
<accession>A0AAW1LJC9</accession>
<comment type="caution">
    <text evidence="2">The sequence shown here is derived from an EMBL/GenBank/DDBJ whole genome shotgun (WGS) entry which is preliminary data.</text>
</comment>
<name>A0AAW1LJC9_SAPOF</name>
<dbReference type="AlphaFoldDB" id="A0AAW1LJC9"/>
<evidence type="ECO:0000313" key="2">
    <source>
        <dbReference type="EMBL" id="KAK9733456.1"/>
    </source>
</evidence>
<dbReference type="PANTHER" id="PTHR46328">
    <property type="entry name" value="FAR-RED IMPAIRED RESPONSIVE (FAR1) FAMILY PROTEIN-RELATED"/>
    <property type="match status" value="1"/>
</dbReference>
<feature type="domain" description="FAR1" evidence="1">
    <location>
        <begin position="46"/>
        <end position="142"/>
    </location>
</feature>
<proteinExistence type="predicted"/>
<keyword evidence="3" id="KW-1185">Reference proteome</keyword>
<dbReference type="Pfam" id="PF03101">
    <property type="entry name" value="FAR1"/>
    <property type="match status" value="1"/>
</dbReference>